<dbReference type="Proteomes" id="UP001595693">
    <property type="component" value="Unassembled WGS sequence"/>
</dbReference>
<evidence type="ECO:0000256" key="2">
    <source>
        <dbReference type="ARBA" id="ARBA00022692"/>
    </source>
</evidence>
<keyword evidence="4" id="KW-1133">Transmembrane helix</keyword>
<dbReference type="PANTHER" id="PTHR46730">
    <property type="entry name" value="POLYCYSTIN-1"/>
    <property type="match status" value="1"/>
</dbReference>
<keyword evidence="3" id="KW-0677">Repeat</keyword>
<comment type="caution">
    <text evidence="7">The sequence shown here is derived from an EMBL/GenBank/DDBJ whole genome shotgun (WGS) entry which is preliminary data.</text>
</comment>
<evidence type="ECO:0000313" key="7">
    <source>
        <dbReference type="EMBL" id="MFC3938542.1"/>
    </source>
</evidence>
<organism evidence="7 8">
    <name type="scientific">Acidovorax facilis</name>
    <dbReference type="NCBI Taxonomy" id="12917"/>
    <lineage>
        <taxon>Bacteria</taxon>
        <taxon>Pseudomonadati</taxon>
        <taxon>Pseudomonadota</taxon>
        <taxon>Betaproteobacteria</taxon>
        <taxon>Burkholderiales</taxon>
        <taxon>Comamonadaceae</taxon>
        <taxon>Acidovorax</taxon>
    </lineage>
</organism>
<protein>
    <recommendedName>
        <fullName evidence="9">Ig-like domain-containing protein</fullName>
    </recommendedName>
</protein>
<keyword evidence="8" id="KW-1185">Reference proteome</keyword>
<gene>
    <name evidence="7" type="ORF">ACFOW3_28375</name>
</gene>
<dbReference type="EMBL" id="JBHSAJ010000182">
    <property type="protein sequence ID" value="MFC3938542.1"/>
    <property type="molecule type" value="Genomic_DNA"/>
</dbReference>
<feature type="chain" id="PRO_5047028063" description="Ig-like domain-containing protein" evidence="6">
    <location>
        <begin position="20"/>
        <end position="1239"/>
    </location>
</feature>
<dbReference type="RefSeq" id="WP_055400111.1">
    <property type="nucleotide sequence ID" value="NZ_JAMXAX010000022.1"/>
</dbReference>
<keyword evidence="6" id="KW-0732">Signal</keyword>
<evidence type="ECO:0000256" key="4">
    <source>
        <dbReference type="ARBA" id="ARBA00022989"/>
    </source>
</evidence>
<comment type="subcellular location">
    <subcellularLocation>
        <location evidence="1">Membrane</location>
    </subcellularLocation>
</comment>
<sequence length="1239" mass="131812">MYKKALPITFLLAATSLYAAEANFCEISGQDGCGLGAAVVNPDSTPVLVLRGHALSDSNKPAISGTMTVEHQESGNEVQIKLSKVFRPSLTASKLAGKSETSVAREKWMTGLEGAVYTSSLASGQYNIVALSLNYEGEGVKELKLDANSAGAFRIEAPTSGTQGIALMSKQGDLLSELNVSKGLGAWRVAGYKAMRDGEYKLSVSLGNLTKTKSFSLQRPVRSLASSLPNVVDFPGAGVKLTSVDTMKGTGMQGRRELVNDSDKAFVINGTRVEPGQGASVDFTAGTAAALLSDDTPGTGVRKVKLFNTAPDGNNFEISLNRWRVEDRVAVTASKPSAAVKVEDVDVTVKLSGAGADSCSMLRTYSESDRLFEMDSVVCAVQWKDTAGIPPNRFSPAALQGPPLAVGPNQLQYVPGVIYTNPLTKRSAFYPSAEGAKSFSIEGTVPAPIKLAFTPYVSYNPYYAQMALPETTKLVKVSPEGGEQLVGNVGVTGAHKGIRTRVAVGQNSREFLSSFQSAAYAVTAGISESLGTKPVLVEAWYDRAPEHKVSLAFDVMGVPMGPRVFMDRELVSHTLSPSVVTGRLAESVGSRLEYAPEKHGKWEIAVVDAASGTPHGNRVGIDAQGQFSVDLGVLTPGQRRMKAIAYLIDANGAVSDFKTTTVQDFYLTTYDGRAPVFKVSAKTAAGAIPFPAQVSAAFEEPELYKVAETIQWSVSSDNGTTWAPMLDDKGRPYVGQSLNSRFSEPGTYLVRGFSRNKYSKQDFTSPPLQLLAYSGGSIVIDGPTAANVDTPVELKSVVTGFGSPVYKWALSFGSDAAAAIGAGSGQTFQFTPKAAQNYTVTLSVKDSTAPDEPRSWTSKVFGLKAVQPLTARASIDGPRVVETGKTYRYTAKINDVVSSSSTKNYVVRGAWLLPDGSRVEGTEIDLSIAPGQTAVSYLTWVDGRPEVTATSVFPISAWSYGWPDWKIDVTVNEKTVPATLRYNLAMVGRTASELRGEPLTVTWSLPENMRQLSGSGMNGTWEITQPGRYQALARVADSRGNITDVTTAEIEVLPAPKVGGAMTVVSPYGGAKYYAPGAYTVSYRIESLPRGDRFSTNELIVNGNKQGEFTGSSAIIKVESPGDYDIKVRTLTQLGNYGESSETIVMKPAPGPTCNVKSTATTSGTTYTADCMVEAGNIASYDWRFSVDGTEQVVKSKSAYVRQGWYGKATDLKLTVTSTLGATAQLTQPAPAALPPAGQ</sequence>
<proteinExistence type="predicted"/>
<dbReference type="SUPFAM" id="SSF49299">
    <property type="entry name" value="PKD domain"/>
    <property type="match status" value="1"/>
</dbReference>
<evidence type="ECO:0000256" key="6">
    <source>
        <dbReference type="SAM" id="SignalP"/>
    </source>
</evidence>
<keyword evidence="2" id="KW-0812">Transmembrane</keyword>
<evidence type="ECO:0000313" key="8">
    <source>
        <dbReference type="Proteomes" id="UP001595693"/>
    </source>
</evidence>
<dbReference type="InterPro" id="IPR035986">
    <property type="entry name" value="PKD_dom_sf"/>
</dbReference>
<accession>A0ABV8DJV9</accession>
<feature type="signal peptide" evidence="6">
    <location>
        <begin position="1"/>
        <end position="19"/>
    </location>
</feature>
<evidence type="ECO:0008006" key="9">
    <source>
        <dbReference type="Google" id="ProtNLM"/>
    </source>
</evidence>
<reference evidence="8" key="1">
    <citation type="journal article" date="2019" name="Int. J. Syst. Evol. Microbiol.">
        <title>The Global Catalogue of Microorganisms (GCM) 10K type strain sequencing project: providing services to taxonomists for standard genome sequencing and annotation.</title>
        <authorList>
            <consortium name="The Broad Institute Genomics Platform"/>
            <consortium name="The Broad Institute Genome Sequencing Center for Infectious Disease"/>
            <person name="Wu L."/>
            <person name="Ma J."/>
        </authorList>
    </citation>
    <scope>NUCLEOTIDE SEQUENCE [LARGE SCALE GENOMIC DNA]</scope>
    <source>
        <strain evidence="8">CCUG 2113</strain>
    </source>
</reference>
<evidence type="ECO:0000256" key="3">
    <source>
        <dbReference type="ARBA" id="ARBA00022737"/>
    </source>
</evidence>
<evidence type="ECO:0000256" key="5">
    <source>
        <dbReference type="ARBA" id="ARBA00023136"/>
    </source>
</evidence>
<dbReference type="PANTHER" id="PTHR46730:SF1">
    <property type="entry name" value="PLAT DOMAIN-CONTAINING PROTEIN"/>
    <property type="match status" value="1"/>
</dbReference>
<name>A0ABV8DJV9_9BURK</name>
<evidence type="ECO:0000256" key="1">
    <source>
        <dbReference type="ARBA" id="ARBA00004370"/>
    </source>
</evidence>
<keyword evidence="5" id="KW-0472">Membrane</keyword>